<name>A0A437J6T2_9SPHN</name>
<sequence>MTLKVTILGCGTSSGVPRIGNDWGTCDPAEPKNHRTRVSILIETERTRLLVDTSPDMRAQLLAANVVDIDAILWTHDHADHCHGIDDVRQLFHHKGQPVAGYARSETLTLLQRRFAYAFQGHDGYPATIEPHVLPDILRIDDIDVGCVDQPHGAIYSTGFRFTAGGKSVGYATDFHAVTSQMERLYGAVDLWIVDALRERPHPTHPHLALTLDAIARVRPGRAILTHMDNSMDYRTLSKSLPDTVEPGYDGMVVAL</sequence>
<protein>
    <submittedName>
        <fullName evidence="2">MBL fold metallo-hydrolase</fullName>
    </submittedName>
</protein>
<comment type="caution">
    <text evidence="2">The sequence shown here is derived from an EMBL/GenBank/DDBJ whole genome shotgun (WGS) entry which is preliminary data.</text>
</comment>
<dbReference type="InterPro" id="IPR001279">
    <property type="entry name" value="Metallo-B-lactamas"/>
</dbReference>
<dbReference type="Proteomes" id="UP000282977">
    <property type="component" value="Unassembled WGS sequence"/>
</dbReference>
<evidence type="ECO:0000259" key="1">
    <source>
        <dbReference type="SMART" id="SM00849"/>
    </source>
</evidence>
<gene>
    <name evidence="2" type="ORF">ENE74_09465</name>
</gene>
<dbReference type="PANTHER" id="PTHR42663">
    <property type="entry name" value="HYDROLASE C777.06C-RELATED-RELATED"/>
    <property type="match status" value="1"/>
</dbReference>
<reference evidence="2 3" key="1">
    <citation type="submission" date="2019-01" db="EMBL/GenBank/DDBJ databases">
        <authorList>
            <person name="Chen W.-M."/>
        </authorList>
    </citation>
    <scope>NUCLEOTIDE SEQUENCE [LARGE SCALE GENOMIC DNA]</scope>
    <source>
        <strain evidence="2 3">TLA-22</strain>
    </source>
</reference>
<dbReference type="OrthoDB" id="9781189at2"/>
<keyword evidence="3" id="KW-1185">Reference proteome</keyword>
<dbReference type="Pfam" id="PF12706">
    <property type="entry name" value="Lactamase_B_2"/>
    <property type="match status" value="1"/>
</dbReference>
<dbReference type="Gene3D" id="3.60.15.10">
    <property type="entry name" value="Ribonuclease Z/Hydroxyacylglutathione hydrolase-like"/>
    <property type="match status" value="1"/>
</dbReference>
<evidence type="ECO:0000313" key="3">
    <source>
        <dbReference type="Proteomes" id="UP000282977"/>
    </source>
</evidence>
<keyword evidence="2" id="KW-0378">Hydrolase</keyword>
<dbReference type="RefSeq" id="WP_127690705.1">
    <property type="nucleotide sequence ID" value="NZ_RZUL01000003.1"/>
</dbReference>
<dbReference type="AlphaFoldDB" id="A0A437J6T2"/>
<dbReference type="EMBL" id="RZUL01000003">
    <property type="protein sequence ID" value="RVT40706.1"/>
    <property type="molecule type" value="Genomic_DNA"/>
</dbReference>
<feature type="domain" description="Metallo-beta-lactamase" evidence="1">
    <location>
        <begin position="36"/>
        <end position="227"/>
    </location>
</feature>
<dbReference type="SMART" id="SM00849">
    <property type="entry name" value="Lactamase_B"/>
    <property type="match status" value="1"/>
</dbReference>
<accession>A0A437J6T2</accession>
<dbReference type="SUPFAM" id="SSF56281">
    <property type="entry name" value="Metallo-hydrolase/oxidoreductase"/>
    <property type="match status" value="1"/>
</dbReference>
<dbReference type="GO" id="GO:0016787">
    <property type="term" value="F:hydrolase activity"/>
    <property type="evidence" value="ECO:0007669"/>
    <property type="project" value="UniProtKB-KW"/>
</dbReference>
<proteinExistence type="predicted"/>
<evidence type="ECO:0000313" key="2">
    <source>
        <dbReference type="EMBL" id="RVT40706.1"/>
    </source>
</evidence>
<dbReference type="PANTHER" id="PTHR42663:SF6">
    <property type="entry name" value="HYDROLASE C777.06C-RELATED"/>
    <property type="match status" value="1"/>
</dbReference>
<organism evidence="2 3">
    <name type="scientific">Sphingobium algorifonticola</name>
    <dbReference type="NCBI Taxonomy" id="2008318"/>
    <lineage>
        <taxon>Bacteria</taxon>
        <taxon>Pseudomonadati</taxon>
        <taxon>Pseudomonadota</taxon>
        <taxon>Alphaproteobacteria</taxon>
        <taxon>Sphingomonadales</taxon>
        <taxon>Sphingomonadaceae</taxon>
        <taxon>Sphingobium</taxon>
    </lineage>
</organism>
<dbReference type="CDD" id="cd16279">
    <property type="entry name" value="metallo-hydrolase-like_MBL-fold"/>
    <property type="match status" value="1"/>
</dbReference>
<dbReference type="InterPro" id="IPR036866">
    <property type="entry name" value="RibonucZ/Hydroxyglut_hydro"/>
</dbReference>